<reference evidence="13" key="3">
    <citation type="submission" date="2025-09" db="UniProtKB">
        <authorList>
            <consortium name="Ensembl"/>
        </authorList>
    </citation>
    <scope>IDENTIFICATION</scope>
</reference>
<keyword evidence="3 10" id="KW-0813">Transport</keyword>
<evidence type="ECO:0000256" key="11">
    <source>
        <dbReference type="SAM" id="MobiDB-lite"/>
    </source>
</evidence>
<dbReference type="SUPFAM" id="SSF103473">
    <property type="entry name" value="MFS general substrate transporter"/>
    <property type="match status" value="1"/>
</dbReference>
<accession>A0A671XP19</accession>
<feature type="transmembrane region" description="Helical" evidence="12">
    <location>
        <begin position="51"/>
        <end position="71"/>
    </location>
</feature>
<evidence type="ECO:0000256" key="7">
    <source>
        <dbReference type="ARBA" id="ARBA00022927"/>
    </source>
</evidence>
<evidence type="ECO:0000256" key="10">
    <source>
        <dbReference type="RuleBase" id="RU003755"/>
    </source>
</evidence>
<dbReference type="FunFam" id="1.20.1250.20:FF:000049">
    <property type="entry name" value="Solute carrier family 15 member 2"/>
    <property type="match status" value="1"/>
</dbReference>
<comment type="similarity">
    <text evidence="2 10">Belongs to the major facilitator superfamily. Proton-dependent oligopeptide transporter (POT/PTR) (TC 2.A.17) family.</text>
</comment>
<proteinExistence type="inferred from homology"/>
<feature type="transmembrane region" description="Helical" evidence="12">
    <location>
        <begin position="605"/>
        <end position="624"/>
    </location>
</feature>
<keyword evidence="7" id="KW-0653">Protein transport</keyword>
<dbReference type="PROSITE" id="PS01022">
    <property type="entry name" value="PTR2_1"/>
    <property type="match status" value="1"/>
</dbReference>
<evidence type="ECO:0000256" key="4">
    <source>
        <dbReference type="ARBA" id="ARBA00022692"/>
    </source>
</evidence>
<evidence type="ECO:0000313" key="13">
    <source>
        <dbReference type="Ensembl" id="ENSSAUP00010052071.1"/>
    </source>
</evidence>
<dbReference type="GO" id="GO:0015293">
    <property type="term" value="F:symporter activity"/>
    <property type="evidence" value="ECO:0007669"/>
    <property type="project" value="UniProtKB-KW"/>
</dbReference>
<dbReference type="Proteomes" id="UP000472265">
    <property type="component" value="Chromosome 9"/>
</dbReference>
<feature type="transmembrane region" description="Helical" evidence="12">
    <location>
        <begin position="185"/>
        <end position="204"/>
    </location>
</feature>
<dbReference type="PANTHER" id="PTHR11654">
    <property type="entry name" value="OLIGOPEPTIDE TRANSPORTER-RELATED"/>
    <property type="match status" value="1"/>
</dbReference>
<feature type="transmembrane region" description="Helical" evidence="12">
    <location>
        <begin position="26"/>
        <end position="45"/>
    </location>
</feature>
<dbReference type="CDD" id="cd17411">
    <property type="entry name" value="MFS_SLC15A2"/>
    <property type="match status" value="1"/>
</dbReference>
<dbReference type="InterPro" id="IPR018456">
    <property type="entry name" value="PTR2_symporter_CS"/>
</dbReference>
<dbReference type="InterPro" id="IPR000109">
    <property type="entry name" value="POT_fam"/>
</dbReference>
<feature type="transmembrane region" description="Helical" evidence="12">
    <location>
        <begin position="265"/>
        <end position="283"/>
    </location>
</feature>
<dbReference type="InParanoid" id="A0A671XP19"/>
<evidence type="ECO:0000256" key="6">
    <source>
        <dbReference type="ARBA" id="ARBA00022856"/>
    </source>
</evidence>
<evidence type="ECO:0000313" key="14">
    <source>
        <dbReference type="Proteomes" id="UP000472265"/>
    </source>
</evidence>
<feature type="transmembrane region" description="Helical" evidence="12">
    <location>
        <begin position="153"/>
        <end position="173"/>
    </location>
</feature>
<reference evidence="13" key="1">
    <citation type="submission" date="2021-04" db="EMBL/GenBank/DDBJ databases">
        <authorList>
            <consortium name="Wellcome Sanger Institute Data Sharing"/>
        </authorList>
    </citation>
    <scope>NUCLEOTIDE SEQUENCE [LARGE SCALE GENOMIC DNA]</scope>
</reference>
<feature type="transmembrane region" description="Helical" evidence="12">
    <location>
        <begin position="314"/>
        <end position="335"/>
    </location>
</feature>
<dbReference type="FunCoup" id="A0A671XP19">
    <property type="interactions" value="326"/>
</dbReference>
<protein>
    <submittedName>
        <fullName evidence="13">Solute carrier family 15 member 2</fullName>
    </submittedName>
</protein>
<dbReference type="InterPro" id="IPR036259">
    <property type="entry name" value="MFS_trans_sf"/>
</dbReference>
<evidence type="ECO:0000256" key="9">
    <source>
        <dbReference type="ARBA" id="ARBA00023136"/>
    </source>
</evidence>
<dbReference type="Pfam" id="PF00854">
    <property type="entry name" value="PTR2"/>
    <property type="match status" value="2"/>
</dbReference>
<feature type="region of interest" description="Disordered" evidence="11">
    <location>
        <begin position="676"/>
        <end position="702"/>
    </location>
</feature>
<dbReference type="GO" id="GO:0001878">
    <property type="term" value="P:response to yeast"/>
    <property type="evidence" value="ECO:0007669"/>
    <property type="project" value="Ensembl"/>
</dbReference>
<keyword evidence="5" id="KW-0769">Symport</keyword>
<dbReference type="GO" id="GO:0071916">
    <property type="term" value="F:dipeptide transmembrane transporter activity"/>
    <property type="evidence" value="ECO:0007669"/>
    <property type="project" value="Ensembl"/>
</dbReference>
<reference evidence="13" key="2">
    <citation type="submission" date="2025-08" db="UniProtKB">
        <authorList>
            <consortium name="Ensembl"/>
        </authorList>
    </citation>
    <scope>IDENTIFICATION</scope>
</reference>
<dbReference type="GO" id="GO:0016020">
    <property type="term" value="C:membrane"/>
    <property type="evidence" value="ECO:0007669"/>
    <property type="project" value="UniProtKB-SubCell"/>
</dbReference>
<dbReference type="Ensembl" id="ENSSAUT00010054759.1">
    <property type="protein sequence ID" value="ENSSAUP00010052071.1"/>
    <property type="gene ID" value="ENSSAUG00010021311.1"/>
</dbReference>
<evidence type="ECO:0000256" key="8">
    <source>
        <dbReference type="ARBA" id="ARBA00022989"/>
    </source>
</evidence>
<feature type="transmembrane region" description="Helical" evidence="12">
    <location>
        <begin position="83"/>
        <end position="105"/>
    </location>
</feature>
<keyword evidence="9 12" id="KW-0472">Membrane</keyword>
<feature type="transmembrane region" description="Helical" evidence="12">
    <location>
        <begin position="347"/>
        <end position="365"/>
    </location>
</feature>
<keyword evidence="6" id="KW-0571">Peptide transport</keyword>
<dbReference type="Gene3D" id="1.20.1250.20">
    <property type="entry name" value="MFS general substrate transporter like domains"/>
    <property type="match status" value="2"/>
</dbReference>
<name>A0A671XP19_SPAAU</name>
<comment type="subcellular location">
    <subcellularLocation>
        <location evidence="1 10">Membrane</location>
        <topology evidence="1 10">Multi-pass membrane protein</topology>
    </subcellularLocation>
</comment>
<dbReference type="InterPro" id="IPR043381">
    <property type="entry name" value="SLC15A2"/>
</dbReference>
<keyword evidence="8 12" id="KW-1133">Transmembrane helix</keyword>
<organism evidence="13 14">
    <name type="scientific">Sparus aurata</name>
    <name type="common">Gilthead sea bream</name>
    <dbReference type="NCBI Taxonomy" id="8175"/>
    <lineage>
        <taxon>Eukaryota</taxon>
        <taxon>Metazoa</taxon>
        <taxon>Chordata</taxon>
        <taxon>Craniata</taxon>
        <taxon>Vertebrata</taxon>
        <taxon>Euteleostomi</taxon>
        <taxon>Actinopterygii</taxon>
        <taxon>Neopterygii</taxon>
        <taxon>Teleostei</taxon>
        <taxon>Neoteleostei</taxon>
        <taxon>Acanthomorphata</taxon>
        <taxon>Eupercaria</taxon>
        <taxon>Spariformes</taxon>
        <taxon>Sparidae</taxon>
        <taxon>Sparus</taxon>
    </lineage>
</organism>
<keyword evidence="14" id="KW-1185">Reference proteome</keyword>
<gene>
    <name evidence="13" type="primary">SLC15A2</name>
    <name evidence="13" type="synonym">slc15a2</name>
</gene>
<keyword evidence="4 10" id="KW-0812">Transmembrane</keyword>
<evidence type="ECO:0000256" key="5">
    <source>
        <dbReference type="ARBA" id="ARBA00022847"/>
    </source>
</evidence>
<dbReference type="AlphaFoldDB" id="A0A671XP19"/>
<evidence type="ECO:0000256" key="2">
    <source>
        <dbReference type="ARBA" id="ARBA00005982"/>
    </source>
</evidence>
<dbReference type="OrthoDB" id="205993at2759"/>
<sequence>MSKKVCGTNYPLSICFIVVNEFCERFSYYGMKALLTLYFLTYLHWDKDLSTAIYHAFSSLCYFTPILGAIIADSWLGKYKTIIYLSIVYVIGHVVKSVGAIPTVGNTDVHIALSMVGLILIAFGTGGIKPCVAAFGGDQFDEEHTSERQKFFSIFYMSINAGSLLSTVITPILRSDVQCFGGDCYALAFGVPAALMIVALVVFISGSSLYKRSPPEGNILLEVCSCIGFAIRNRWQRAKYDPPRKHWLDWAEEKYSKRLIQEIKMVLRVLVLYIPLPMFWALFDQQGSRWTIQAARMNMAFGNSFSIKPDQMQMLNALLILVFVPIFDLIIYPLVGFCRINITPLRKMAAGMIFAALAFGAATLVEVNVVKTVVDPAPEGSYLMQVYNLAGGNVTVKIPGSGLFPEQIPHLQDPPEYVTLPVVGSGQGQTIDVTLNGKTSEFQYPVEQQKAYSIILYSDTGAVKCELAEDFITKNQTGDPFLRFFNTLPESINITVGDLVFTAPSGLMSPTQPVDRGEYSNVNCSLQACSNLNLGLLDFGGSYTFVLMEESGTIVPYKMEDVKANDVHIAWQIPQYALITMGEVLFSITGLEFSYSQAPANMKSVLQGGWLLTVAFGNVIVLIVAEGAGLEQWKEFLLFACLLLGVFIIFSIMAHFYTYVDPEQLDKVYMMNSSKEEDDHDDKKNKKSNDIHLVKAGQGTRL</sequence>
<feature type="transmembrane region" description="Helical" evidence="12">
    <location>
        <begin position="111"/>
        <end position="132"/>
    </location>
</feature>
<dbReference type="PROSITE" id="PS01023">
    <property type="entry name" value="PTR2_2"/>
    <property type="match status" value="1"/>
</dbReference>
<feature type="compositionally biased region" description="Basic and acidic residues" evidence="11">
    <location>
        <begin position="676"/>
        <end position="693"/>
    </location>
</feature>
<feature type="transmembrane region" description="Helical" evidence="12">
    <location>
        <begin position="636"/>
        <end position="660"/>
    </location>
</feature>
<dbReference type="GeneTree" id="ENSGT00940000156507"/>
<dbReference type="GO" id="GO:0015031">
    <property type="term" value="P:protein transport"/>
    <property type="evidence" value="ECO:0007669"/>
    <property type="project" value="UniProtKB-KW"/>
</dbReference>
<evidence type="ECO:0000256" key="3">
    <source>
        <dbReference type="ARBA" id="ARBA00022448"/>
    </source>
</evidence>
<evidence type="ECO:0000256" key="12">
    <source>
        <dbReference type="SAM" id="Phobius"/>
    </source>
</evidence>
<evidence type="ECO:0000256" key="1">
    <source>
        <dbReference type="ARBA" id="ARBA00004141"/>
    </source>
</evidence>